<dbReference type="GO" id="GO:0005737">
    <property type="term" value="C:cytoplasm"/>
    <property type="evidence" value="ECO:0007669"/>
    <property type="project" value="UniProtKB-SubCell"/>
</dbReference>
<comment type="similarity">
    <text evidence="9">Belongs to the metallo-beta-lactamase superfamily. RNA-metabolizing metallo-beta-lactamase-like family. Bacterial RNase J subfamily.</text>
</comment>
<dbReference type="Gene3D" id="3.40.50.10710">
    <property type="entry name" value="Metallo-hydrolase/oxidoreductase"/>
    <property type="match status" value="1"/>
</dbReference>
<name>A0A1I7EZ57_9FIRM</name>
<feature type="region of interest" description="Disordered" evidence="10">
    <location>
        <begin position="1"/>
        <end position="168"/>
    </location>
</feature>
<keyword evidence="7 9" id="KW-0269">Exonuclease</keyword>
<dbReference type="GO" id="GO:0004521">
    <property type="term" value="F:RNA endonuclease activity"/>
    <property type="evidence" value="ECO:0007669"/>
    <property type="project" value="UniProtKB-UniRule"/>
</dbReference>
<gene>
    <name evidence="9" type="primary">rnj</name>
    <name evidence="12" type="ORF">SAMN05216508_101128</name>
</gene>
<comment type="subcellular location">
    <subcellularLocation>
        <location evidence="9">Cytoplasm</location>
    </subcellularLocation>
</comment>
<comment type="function">
    <text evidence="9">An RNase that has 5'-3' exonuclease and possibly endonuclease activity. Involved in maturation of rRNA and in some organisms also mRNA maturation and/or decay.</text>
</comment>
<dbReference type="Pfam" id="PF00753">
    <property type="entry name" value="Lactamase_B"/>
    <property type="match status" value="1"/>
</dbReference>
<keyword evidence="13" id="KW-1185">Reference proteome</keyword>
<evidence type="ECO:0000256" key="5">
    <source>
        <dbReference type="ARBA" id="ARBA00022801"/>
    </source>
</evidence>
<dbReference type="GO" id="GO:0006364">
    <property type="term" value="P:rRNA processing"/>
    <property type="evidence" value="ECO:0007669"/>
    <property type="project" value="UniProtKB-UniRule"/>
</dbReference>
<reference evidence="12 13" key="1">
    <citation type="submission" date="2016-10" db="EMBL/GenBank/DDBJ databases">
        <authorList>
            <person name="de Groot N.N."/>
        </authorList>
    </citation>
    <scope>NUCLEOTIDE SEQUENCE [LARGE SCALE GENOMIC DNA]</scope>
    <source>
        <strain evidence="12 13">KHGC13</strain>
    </source>
</reference>
<evidence type="ECO:0000256" key="7">
    <source>
        <dbReference type="ARBA" id="ARBA00022839"/>
    </source>
</evidence>
<feature type="binding site" evidence="9">
    <location>
        <begin position="524"/>
        <end position="528"/>
    </location>
    <ligand>
        <name>substrate</name>
    </ligand>
</feature>
<dbReference type="InterPro" id="IPR041636">
    <property type="entry name" value="RNase_J_C"/>
</dbReference>
<dbReference type="EC" id="3.1.-.-" evidence="9"/>
<evidence type="ECO:0000256" key="2">
    <source>
        <dbReference type="ARBA" id="ARBA00022722"/>
    </source>
</evidence>
<dbReference type="Gene3D" id="3.10.20.580">
    <property type="match status" value="1"/>
</dbReference>
<dbReference type="InterPro" id="IPR001587">
    <property type="entry name" value="RNase_J_CS"/>
</dbReference>
<keyword evidence="8 9" id="KW-0694">RNA-binding</keyword>
<sequence length="716" mass="78457">MRQGNTSSGAAEKASRRNVSGNVGRGRQNGAARGNQSRNGNRKNGASGGKKNAAPGTEGKQRELPAAGSRSLHQTKPNGRNNRNLKAATPLPVHPRGGEVQKRKNAGGKFHHSRDLISHTMPESTAEKVGRELGLVEKQHKARPQHRPQPPKNSGQQARNRKARPKAENVKVIPLGGLDEIGKNCTALEYKDQIMVIDCGMSFPEDDMYGVDVVIPDFTYLIENAKKVRGVVITHGHEDHIGGVPYLLKQISVPVYGTRLSVGLIRNKLEEHGIKGDLRTIHAGDTFNLGDFHVEAIHTTHSVADSVAYLVETPAAKIFHTGDFKIDYTPVDNDPIDFGRLGEIGDAGVDLMLCDSTNVLRAGYTPSERVVGETLSGIFQEAKNRIIIATFSSNVNRIQKIIELSVKNGRKFAVSGRSMENVVGLAVELGYLKFPSGSMVELKDIRNIPDEELTIITTGSQGEPLSALARMAEDVHRNIKLKKGDTVILSSSPVPGNEKSVSRVVNKLYEKEVNVIYNGNANIHVSGHACQEDLKLMHSLIRPKFFMPAHGEHRHLIMHEQLAMSLGMKKDNIFVLSNGDQLTVDKRRAVKFKSVVSAEDVMVDGLGVGDIGSIVLKDRKLLSESGLIIVTAAVDTKKARLVSGPEIVSRGFVYVKENEDLIESLRKKAAQSIQHSLAGGFQDWSKLKNDVRDDMRKFIFSKSRRSPLILPIFLDV</sequence>
<dbReference type="Pfam" id="PF17770">
    <property type="entry name" value="RNase_J_C"/>
    <property type="match status" value="1"/>
</dbReference>
<comment type="subunit">
    <text evidence="9">Homodimer, may be a subunit of the RNA degradosome.</text>
</comment>
<feature type="compositionally biased region" description="Polar residues" evidence="10">
    <location>
        <begin position="71"/>
        <end position="84"/>
    </location>
</feature>
<dbReference type="Gene3D" id="3.60.15.10">
    <property type="entry name" value="Ribonuclease Z/Hydroxyacylglutathione hydrolase-like"/>
    <property type="match status" value="1"/>
</dbReference>
<dbReference type="InterPro" id="IPR055132">
    <property type="entry name" value="RNase_J_b_CASP"/>
</dbReference>
<feature type="compositionally biased region" description="Basic and acidic residues" evidence="10">
    <location>
        <begin position="125"/>
        <end position="139"/>
    </location>
</feature>
<dbReference type="InterPro" id="IPR042173">
    <property type="entry name" value="RNase_J_2"/>
</dbReference>
<keyword evidence="3" id="KW-0479">Metal-binding</keyword>
<keyword evidence="2 9" id="KW-0540">Nuclease</keyword>
<dbReference type="EMBL" id="FPBT01000001">
    <property type="protein sequence ID" value="SFU29213.1"/>
    <property type="molecule type" value="Genomic_DNA"/>
</dbReference>
<dbReference type="InterPro" id="IPR011108">
    <property type="entry name" value="RMMBL"/>
</dbReference>
<accession>A0A1I7EZ57</accession>
<dbReference type="GO" id="GO:0003723">
    <property type="term" value="F:RNA binding"/>
    <property type="evidence" value="ECO:0007669"/>
    <property type="project" value="UniProtKB-UniRule"/>
</dbReference>
<dbReference type="GO" id="GO:0004534">
    <property type="term" value="F:5'-3' RNA exonuclease activity"/>
    <property type="evidence" value="ECO:0007669"/>
    <property type="project" value="UniProtKB-UniRule"/>
</dbReference>
<evidence type="ECO:0000256" key="1">
    <source>
        <dbReference type="ARBA" id="ARBA00022490"/>
    </source>
</evidence>
<feature type="domain" description="Metallo-beta-lactamase" evidence="11">
    <location>
        <begin position="182"/>
        <end position="375"/>
    </location>
</feature>
<keyword evidence="6" id="KW-0862">Zinc</keyword>
<evidence type="ECO:0000256" key="6">
    <source>
        <dbReference type="ARBA" id="ARBA00022833"/>
    </source>
</evidence>
<dbReference type="PANTHER" id="PTHR43694">
    <property type="entry name" value="RIBONUCLEASE J"/>
    <property type="match status" value="1"/>
</dbReference>
<dbReference type="InterPro" id="IPR036866">
    <property type="entry name" value="RibonucZ/Hydroxyglut_hydro"/>
</dbReference>
<evidence type="ECO:0000313" key="12">
    <source>
        <dbReference type="EMBL" id="SFU29213.1"/>
    </source>
</evidence>
<dbReference type="Proteomes" id="UP000198817">
    <property type="component" value="Unassembled WGS sequence"/>
</dbReference>
<dbReference type="NCBIfam" id="TIGR00649">
    <property type="entry name" value="MG423"/>
    <property type="match status" value="1"/>
</dbReference>
<organism evidence="12 13">
    <name type="scientific">Eubacterium pyruvativorans</name>
    <dbReference type="NCBI Taxonomy" id="155865"/>
    <lineage>
        <taxon>Bacteria</taxon>
        <taxon>Bacillati</taxon>
        <taxon>Bacillota</taxon>
        <taxon>Clostridia</taxon>
        <taxon>Eubacteriales</taxon>
        <taxon>Eubacteriaceae</taxon>
        <taxon>Eubacterium</taxon>
    </lineage>
</organism>
<protein>
    <recommendedName>
        <fullName evidence="9">Ribonuclease J</fullName>
        <shortName evidence="9">RNase J</shortName>
        <ecNumber evidence="9">3.1.-.-</ecNumber>
    </recommendedName>
</protein>
<keyword evidence="5 9" id="KW-0378">Hydrolase</keyword>
<dbReference type="Pfam" id="PF07521">
    <property type="entry name" value="RMMBL"/>
    <property type="match status" value="1"/>
</dbReference>
<dbReference type="SUPFAM" id="SSF56281">
    <property type="entry name" value="Metallo-hydrolase/oxidoreductase"/>
    <property type="match status" value="1"/>
</dbReference>
<dbReference type="STRING" id="155865.SAMN05216515_102129"/>
<evidence type="ECO:0000256" key="9">
    <source>
        <dbReference type="HAMAP-Rule" id="MF_01491"/>
    </source>
</evidence>
<dbReference type="HAMAP" id="MF_01491">
    <property type="entry name" value="RNase_J_bact"/>
    <property type="match status" value="1"/>
</dbReference>
<evidence type="ECO:0000313" key="13">
    <source>
        <dbReference type="Proteomes" id="UP000198817"/>
    </source>
</evidence>
<dbReference type="PROSITE" id="PS01292">
    <property type="entry name" value="UPF0036"/>
    <property type="match status" value="1"/>
</dbReference>
<feature type="compositionally biased region" description="Basic residues" evidence="10">
    <location>
        <begin position="103"/>
        <end position="112"/>
    </location>
</feature>
<feature type="compositionally biased region" description="Low complexity" evidence="10">
    <location>
        <begin position="17"/>
        <end position="36"/>
    </location>
</feature>
<dbReference type="InterPro" id="IPR004613">
    <property type="entry name" value="RNase_J"/>
</dbReference>
<dbReference type="SMART" id="SM00849">
    <property type="entry name" value="Lactamase_B"/>
    <property type="match status" value="1"/>
</dbReference>
<evidence type="ECO:0000256" key="3">
    <source>
        <dbReference type="ARBA" id="ARBA00022723"/>
    </source>
</evidence>
<dbReference type="Pfam" id="PF22505">
    <property type="entry name" value="RNase_J_b_CASP"/>
    <property type="match status" value="1"/>
</dbReference>
<dbReference type="InterPro" id="IPR001279">
    <property type="entry name" value="Metallo-B-lactamas"/>
</dbReference>
<dbReference type="InterPro" id="IPR030854">
    <property type="entry name" value="RNase_J_bac"/>
</dbReference>
<evidence type="ECO:0000259" key="11">
    <source>
        <dbReference type="SMART" id="SM00849"/>
    </source>
</evidence>
<evidence type="ECO:0000256" key="8">
    <source>
        <dbReference type="ARBA" id="ARBA00022884"/>
    </source>
</evidence>
<keyword evidence="4 9" id="KW-0255">Endonuclease</keyword>
<evidence type="ECO:0000256" key="4">
    <source>
        <dbReference type="ARBA" id="ARBA00022759"/>
    </source>
</evidence>
<evidence type="ECO:0000256" key="10">
    <source>
        <dbReference type="SAM" id="MobiDB-lite"/>
    </source>
</evidence>
<dbReference type="GO" id="GO:0008270">
    <property type="term" value="F:zinc ion binding"/>
    <property type="evidence" value="ECO:0007669"/>
    <property type="project" value="InterPro"/>
</dbReference>
<keyword evidence="1 9" id="KW-0963">Cytoplasm</keyword>
<dbReference type="CDD" id="cd07714">
    <property type="entry name" value="RNaseJ_MBL-fold"/>
    <property type="match status" value="1"/>
</dbReference>
<proteinExistence type="inferred from homology"/>
<dbReference type="PANTHER" id="PTHR43694:SF1">
    <property type="entry name" value="RIBONUCLEASE J"/>
    <property type="match status" value="1"/>
</dbReference>
<keyword evidence="9" id="KW-0698">rRNA processing</keyword>
<dbReference type="AlphaFoldDB" id="A0A1I7EZ57"/>